<evidence type="ECO:0000256" key="1">
    <source>
        <dbReference type="SAM" id="Phobius"/>
    </source>
</evidence>
<dbReference type="OrthoDB" id="73691at2759"/>
<keyword evidence="1" id="KW-1133">Transmembrane helix</keyword>
<evidence type="ECO:0000259" key="2">
    <source>
        <dbReference type="Pfam" id="PF07766"/>
    </source>
</evidence>
<dbReference type="InterPro" id="IPR033122">
    <property type="entry name" value="LETM1-like_RBD"/>
</dbReference>
<dbReference type="Proteomes" id="UP000281553">
    <property type="component" value="Unassembled WGS sequence"/>
</dbReference>
<name>A0A3P7LTZ2_DIBLA</name>
<proteinExistence type="predicted"/>
<evidence type="ECO:0000313" key="3">
    <source>
        <dbReference type="EMBL" id="VDN13538.1"/>
    </source>
</evidence>
<sequence>MDVASDLNGLSRYEIRLLRTVPRDMIKLTPLLIAVALPGTIALLPLFLAFPRLLLTRTFWSEQERRHFDVLQLRLRLLGPHADLTRQLTSLVSPPSSSTASQVHLPDALRGHVSEPTSPEEEQFLEERRLLRETLALISQSETPSSEDVKRLIPFFDGPLNLNALNHHHITFLCGMHGLVSYREPLRNSMVYRRPHADFILSPVNISRRREQLQRRAQFLFAEDKHIITELERDPLIPNRELVE</sequence>
<keyword evidence="4" id="KW-1185">Reference proteome</keyword>
<reference evidence="3 4" key="1">
    <citation type="submission" date="2018-11" db="EMBL/GenBank/DDBJ databases">
        <authorList>
            <consortium name="Pathogen Informatics"/>
        </authorList>
    </citation>
    <scope>NUCLEOTIDE SEQUENCE [LARGE SCALE GENOMIC DNA]</scope>
</reference>
<accession>A0A3P7LTZ2</accession>
<dbReference type="GO" id="GO:0043022">
    <property type="term" value="F:ribosome binding"/>
    <property type="evidence" value="ECO:0007669"/>
    <property type="project" value="InterPro"/>
</dbReference>
<feature type="transmembrane region" description="Helical" evidence="1">
    <location>
        <begin position="31"/>
        <end position="55"/>
    </location>
</feature>
<organism evidence="3 4">
    <name type="scientific">Dibothriocephalus latus</name>
    <name type="common">Fish tapeworm</name>
    <name type="synonym">Diphyllobothrium latum</name>
    <dbReference type="NCBI Taxonomy" id="60516"/>
    <lineage>
        <taxon>Eukaryota</taxon>
        <taxon>Metazoa</taxon>
        <taxon>Spiralia</taxon>
        <taxon>Lophotrochozoa</taxon>
        <taxon>Platyhelminthes</taxon>
        <taxon>Cestoda</taxon>
        <taxon>Eucestoda</taxon>
        <taxon>Diphyllobothriidea</taxon>
        <taxon>Diphyllobothriidae</taxon>
        <taxon>Dibothriocephalus</taxon>
    </lineage>
</organism>
<protein>
    <recommendedName>
        <fullName evidence="2">Letm1 RBD domain-containing protein</fullName>
    </recommendedName>
</protein>
<keyword evidence="1" id="KW-0812">Transmembrane</keyword>
<feature type="domain" description="Letm1 RBD" evidence="2">
    <location>
        <begin position="10"/>
        <end position="183"/>
    </location>
</feature>
<dbReference type="EMBL" id="UYRU01056644">
    <property type="protein sequence ID" value="VDN13538.1"/>
    <property type="molecule type" value="Genomic_DNA"/>
</dbReference>
<evidence type="ECO:0000313" key="4">
    <source>
        <dbReference type="Proteomes" id="UP000281553"/>
    </source>
</evidence>
<dbReference type="AlphaFoldDB" id="A0A3P7LTZ2"/>
<gene>
    <name evidence="3" type="ORF">DILT_LOCUS9369</name>
</gene>
<keyword evidence="1" id="KW-0472">Membrane</keyword>
<dbReference type="Pfam" id="PF07766">
    <property type="entry name" value="LETM1_RBD"/>
    <property type="match status" value="1"/>
</dbReference>